<evidence type="ECO:0000256" key="6">
    <source>
        <dbReference type="ARBA" id="ARBA00022840"/>
    </source>
</evidence>
<reference evidence="9 10" key="1">
    <citation type="submission" date="2016-10" db="EMBL/GenBank/DDBJ databases">
        <authorList>
            <person name="de Groot N.N."/>
        </authorList>
    </citation>
    <scope>NUCLEOTIDE SEQUENCE [LARGE SCALE GENOMIC DNA]</scope>
    <source>
        <strain evidence="9 10">ATCC 51327</strain>
    </source>
</reference>
<dbReference type="InterPro" id="IPR004143">
    <property type="entry name" value="BPL_LPL_catalytic"/>
</dbReference>
<feature type="domain" description="BPL/LPL catalytic" evidence="8">
    <location>
        <begin position="34"/>
        <end position="217"/>
    </location>
</feature>
<dbReference type="PROSITE" id="PS51733">
    <property type="entry name" value="BPL_LPL_CATALYTIC"/>
    <property type="match status" value="1"/>
</dbReference>
<keyword evidence="4 9" id="KW-0436">Ligase</keyword>
<evidence type="ECO:0000256" key="2">
    <source>
        <dbReference type="ARBA" id="ARBA00005124"/>
    </source>
</evidence>
<dbReference type="SUPFAM" id="SSF82649">
    <property type="entry name" value="SufE/NifU"/>
    <property type="match status" value="1"/>
</dbReference>
<keyword evidence="10" id="KW-1185">Reference proteome</keyword>
<dbReference type="AlphaFoldDB" id="A0A1I4M6Z1"/>
<organism evidence="9 10">
    <name type="scientific">Halanaerobium salsuginis</name>
    <dbReference type="NCBI Taxonomy" id="29563"/>
    <lineage>
        <taxon>Bacteria</taxon>
        <taxon>Bacillati</taxon>
        <taxon>Bacillota</taxon>
        <taxon>Clostridia</taxon>
        <taxon>Halanaerobiales</taxon>
        <taxon>Halanaerobiaceae</taxon>
        <taxon>Halanaerobium</taxon>
    </lineage>
</organism>
<proteinExistence type="predicted"/>
<dbReference type="GO" id="GO:0009249">
    <property type="term" value="P:protein lipoylation"/>
    <property type="evidence" value="ECO:0007669"/>
    <property type="project" value="InterPro"/>
</dbReference>
<comment type="pathway">
    <text evidence="1">Protein modification; protein lipoylation via exogenous pathway; protein N(6)-(lipoyl)lysine from lipoate: step 2/2.</text>
</comment>
<comment type="pathway">
    <text evidence="2">Protein modification; protein lipoylation via exogenous pathway; protein N(6)-(lipoyl)lysine from lipoate: step 1/2.</text>
</comment>
<gene>
    <name evidence="9" type="ORF">SAMN02983006_02515</name>
</gene>
<dbReference type="CDD" id="cd16443">
    <property type="entry name" value="LplA"/>
    <property type="match status" value="1"/>
</dbReference>
<dbReference type="InterPro" id="IPR019491">
    <property type="entry name" value="Lipoate_protein_ligase_C"/>
</dbReference>
<dbReference type="Proteomes" id="UP000199006">
    <property type="component" value="Unassembled WGS sequence"/>
</dbReference>
<dbReference type="SUPFAM" id="SSF55681">
    <property type="entry name" value="Class II aaRS and biotin synthetases"/>
    <property type="match status" value="1"/>
</dbReference>
<dbReference type="PANTHER" id="PTHR12561">
    <property type="entry name" value="LIPOATE-PROTEIN LIGASE"/>
    <property type="match status" value="1"/>
</dbReference>
<dbReference type="RefSeq" id="WP_089862522.1">
    <property type="nucleotide sequence ID" value="NZ_FOTI01000049.1"/>
</dbReference>
<dbReference type="GO" id="GO:0005737">
    <property type="term" value="C:cytoplasm"/>
    <property type="evidence" value="ECO:0007669"/>
    <property type="project" value="TreeGrafter"/>
</dbReference>
<dbReference type="NCBIfam" id="TIGR00545">
    <property type="entry name" value="lipoyltrans"/>
    <property type="match status" value="1"/>
</dbReference>
<dbReference type="Pfam" id="PF10437">
    <property type="entry name" value="Lip_prot_lig_C"/>
    <property type="match status" value="1"/>
</dbReference>
<dbReference type="EC" id="6.3.1.20" evidence="3"/>
<dbReference type="Pfam" id="PF21948">
    <property type="entry name" value="LplA-B_cat"/>
    <property type="match status" value="1"/>
</dbReference>
<comment type="catalytic activity">
    <reaction evidence="7">
        <text>L-lysyl-[lipoyl-carrier protein] + (R)-lipoate + ATP = N(6)-[(R)-lipoyl]-L-lysyl-[lipoyl-carrier protein] + AMP + diphosphate + H(+)</text>
        <dbReference type="Rhea" id="RHEA:49288"/>
        <dbReference type="Rhea" id="RHEA-COMP:10500"/>
        <dbReference type="Rhea" id="RHEA-COMP:10502"/>
        <dbReference type="ChEBI" id="CHEBI:15378"/>
        <dbReference type="ChEBI" id="CHEBI:29969"/>
        <dbReference type="ChEBI" id="CHEBI:30616"/>
        <dbReference type="ChEBI" id="CHEBI:33019"/>
        <dbReference type="ChEBI" id="CHEBI:83088"/>
        <dbReference type="ChEBI" id="CHEBI:83099"/>
        <dbReference type="ChEBI" id="CHEBI:456215"/>
        <dbReference type="EC" id="6.3.1.20"/>
    </reaction>
</comment>
<name>A0A1I4M6Z1_9FIRM</name>
<evidence type="ECO:0000256" key="4">
    <source>
        <dbReference type="ARBA" id="ARBA00022598"/>
    </source>
</evidence>
<dbReference type="PANTHER" id="PTHR12561:SF3">
    <property type="entry name" value="LIPOYLTRANSFERASE 1, MITOCHONDRIAL"/>
    <property type="match status" value="1"/>
</dbReference>
<dbReference type="STRING" id="29563.SAMN02983006_02515"/>
<evidence type="ECO:0000313" key="9">
    <source>
        <dbReference type="EMBL" id="SFL98785.1"/>
    </source>
</evidence>
<evidence type="ECO:0000256" key="5">
    <source>
        <dbReference type="ARBA" id="ARBA00022741"/>
    </source>
</evidence>
<dbReference type="Gene3D" id="3.30.930.10">
    <property type="entry name" value="Bira Bifunctional Protein, Domain 2"/>
    <property type="match status" value="1"/>
</dbReference>
<dbReference type="GO" id="GO:0017118">
    <property type="term" value="F:lipoyltransferase activity"/>
    <property type="evidence" value="ECO:0007669"/>
    <property type="project" value="TreeGrafter"/>
</dbReference>
<evidence type="ECO:0000256" key="1">
    <source>
        <dbReference type="ARBA" id="ARBA00005085"/>
    </source>
</evidence>
<dbReference type="InterPro" id="IPR004562">
    <property type="entry name" value="LipoylTrfase_LipoateP_Ligase"/>
</dbReference>
<dbReference type="UniPathway" id="UPA00537">
    <property type="reaction ID" value="UER00594"/>
</dbReference>
<evidence type="ECO:0000259" key="8">
    <source>
        <dbReference type="PROSITE" id="PS51733"/>
    </source>
</evidence>
<dbReference type="GO" id="GO:0016979">
    <property type="term" value="F:lipoate-protein ligase activity"/>
    <property type="evidence" value="ECO:0007669"/>
    <property type="project" value="UniProtKB-EC"/>
</dbReference>
<dbReference type="EMBL" id="FOTI01000049">
    <property type="protein sequence ID" value="SFL98785.1"/>
    <property type="molecule type" value="Genomic_DNA"/>
</dbReference>
<dbReference type="GO" id="GO:0005524">
    <property type="term" value="F:ATP binding"/>
    <property type="evidence" value="ECO:0007669"/>
    <property type="project" value="UniProtKB-KW"/>
</dbReference>
<keyword evidence="6" id="KW-0067">ATP-binding</keyword>
<evidence type="ECO:0000256" key="3">
    <source>
        <dbReference type="ARBA" id="ARBA00012367"/>
    </source>
</evidence>
<evidence type="ECO:0000313" key="10">
    <source>
        <dbReference type="Proteomes" id="UP000199006"/>
    </source>
</evidence>
<dbReference type="InterPro" id="IPR045864">
    <property type="entry name" value="aa-tRNA-synth_II/BPL/LPL"/>
</dbReference>
<dbReference type="Gene3D" id="3.30.390.50">
    <property type="entry name" value="CO dehydrogenase flavoprotein, C-terminal domain"/>
    <property type="match status" value="1"/>
</dbReference>
<sequence>MAQSDHLQARLVLGKGHDPWYNLAVEEYLLENLNSSEIIIYLWQNEKTVVIGRNQNAWQECLVGKLEADGGKLARRLSGGGAVFHDLGNLNYTILMPRRFYQLQEQLTPILTALQDLGIAAKFSGRNDLLYQDKKISGNAFYYGKKSAYIHGTVLVNSDLFKLAAYLKVAEAKIKAKGIDSVISRVINLTDIEQNITVADVIAAIKNSFSKKYNGGQTLPQIMIEKNDRLTELYTKYADWNWRFGKTPDFDLALAHRFSWGGIELNLKLSDARIKEAVIYSDLMYSDLVQQLTNNLKDQPFKLAQLLQIVKKTLADYSYSDQVVKQQIKTELSSWLAAELAEIIY</sequence>
<dbReference type="OrthoDB" id="9788148at2"/>
<accession>A0A1I4M6Z1</accession>
<evidence type="ECO:0000256" key="7">
    <source>
        <dbReference type="ARBA" id="ARBA00048037"/>
    </source>
</evidence>
<keyword evidence="5" id="KW-0547">Nucleotide-binding</keyword>
<protein>
    <recommendedName>
        <fullName evidence="3">lipoate--protein ligase</fullName>
        <ecNumber evidence="3">6.3.1.20</ecNumber>
    </recommendedName>
</protein>